<dbReference type="RefSeq" id="WP_069326548.1">
    <property type="nucleotide sequence ID" value="NZ_MDER01000030.1"/>
</dbReference>
<evidence type="ECO:0000313" key="2">
    <source>
        <dbReference type="EMBL" id="ODP29629.1"/>
    </source>
</evidence>
<evidence type="ECO:0000313" key="3">
    <source>
        <dbReference type="Proteomes" id="UP000094578"/>
    </source>
</evidence>
<sequence length="181" mass="21049">MNTQTILQQFEQEVERYIQALEPYSIEQLTLQPDPQQWSLGQMYNHLIQSAQRMHLANIDTCIKRQQAGEAITETTYKTHAGEHIIAMGSFPPIRVQVPASPMYTPTQPHTKAELLEGLEQVRLRMRAIEPLLATTDPQYTVAHPRFGQLNATEWFAIIEMHYRHHWLQKDRLDQFLGMTV</sequence>
<dbReference type="InterPro" id="IPR024775">
    <property type="entry name" value="DinB-like"/>
</dbReference>
<accession>A0A1E3L784</accession>
<dbReference type="STRING" id="1886670.PTI45_01112"/>
<evidence type="ECO:0000259" key="1">
    <source>
        <dbReference type="Pfam" id="PF12867"/>
    </source>
</evidence>
<dbReference type="SUPFAM" id="SSF109854">
    <property type="entry name" value="DinB/YfiT-like putative metalloenzymes"/>
    <property type="match status" value="1"/>
</dbReference>
<dbReference type="EMBL" id="MDER01000030">
    <property type="protein sequence ID" value="ODP29629.1"/>
    <property type="molecule type" value="Genomic_DNA"/>
</dbReference>
<dbReference type="AlphaFoldDB" id="A0A1E3L784"/>
<protein>
    <recommendedName>
        <fullName evidence="1">DinB-like domain-containing protein</fullName>
    </recommendedName>
</protein>
<comment type="caution">
    <text evidence="2">The sequence shown here is derived from an EMBL/GenBank/DDBJ whole genome shotgun (WGS) entry which is preliminary data.</text>
</comment>
<proteinExistence type="predicted"/>
<name>A0A1E3L784_9BACL</name>
<reference evidence="2 3" key="1">
    <citation type="submission" date="2016-08" db="EMBL/GenBank/DDBJ databases">
        <title>Genome sequencing of Paenibacillus sp. TI45-13ar, isolated from Korean traditional nuruk.</title>
        <authorList>
            <person name="Kim S.-J."/>
        </authorList>
    </citation>
    <scope>NUCLEOTIDE SEQUENCE [LARGE SCALE GENOMIC DNA]</scope>
    <source>
        <strain evidence="2 3">TI45-13ar</strain>
    </source>
</reference>
<keyword evidence="3" id="KW-1185">Reference proteome</keyword>
<dbReference type="Gene3D" id="1.20.120.450">
    <property type="entry name" value="dinb family like domain"/>
    <property type="match status" value="1"/>
</dbReference>
<dbReference type="InterPro" id="IPR034660">
    <property type="entry name" value="DinB/YfiT-like"/>
</dbReference>
<dbReference type="Proteomes" id="UP000094578">
    <property type="component" value="Unassembled WGS sequence"/>
</dbReference>
<organism evidence="2 3">
    <name type="scientific">Paenibacillus nuruki</name>
    <dbReference type="NCBI Taxonomy" id="1886670"/>
    <lineage>
        <taxon>Bacteria</taxon>
        <taxon>Bacillati</taxon>
        <taxon>Bacillota</taxon>
        <taxon>Bacilli</taxon>
        <taxon>Bacillales</taxon>
        <taxon>Paenibacillaceae</taxon>
        <taxon>Paenibacillus</taxon>
    </lineage>
</organism>
<dbReference type="Pfam" id="PF12867">
    <property type="entry name" value="DinB_2"/>
    <property type="match status" value="1"/>
</dbReference>
<feature type="domain" description="DinB-like" evidence="1">
    <location>
        <begin position="9"/>
        <end position="169"/>
    </location>
</feature>
<gene>
    <name evidence="2" type="ORF">PTI45_01112</name>
</gene>